<keyword evidence="2" id="KW-0812">Transmembrane</keyword>
<evidence type="ECO:0000256" key="1">
    <source>
        <dbReference type="SAM" id="MobiDB-lite"/>
    </source>
</evidence>
<evidence type="ECO:0000313" key="3">
    <source>
        <dbReference type="EMBL" id="KAH3683707.1"/>
    </source>
</evidence>
<accession>A0A9P8Q4B1</accession>
<feature type="region of interest" description="Disordered" evidence="1">
    <location>
        <begin position="1"/>
        <end position="25"/>
    </location>
</feature>
<dbReference type="EMBL" id="JAEUBG010002986">
    <property type="protein sequence ID" value="KAH3683707.1"/>
    <property type="molecule type" value="Genomic_DNA"/>
</dbReference>
<keyword evidence="2" id="KW-0472">Membrane</keyword>
<comment type="caution">
    <text evidence="3">The sequence shown here is derived from an EMBL/GenBank/DDBJ whole genome shotgun (WGS) entry which is preliminary data.</text>
</comment>
<feature type="transmembrane region" description="Helical" evidence="2">
    <location>
        <begin position="575"/>
        <end position="596"/>
    </location>
</feature>
<feature type="region of interest" description="Disordered" evidence="1">
    <location>
        <begin position="58"/>
        <end position="93"/>
    </location>
</feature>
<keyword evidence="2" id="KW-1133">Transmembrane helix</keyword>
<feature type="compositionally biased region" description="Polar residues" evidence="1">
    <location>
        <begin position="77"/>
        <end position="93"/>
    </location>
</feature>
<feature type="transmembrane region" description="Helical" evidence="2">
    <location>
        <begin position="288"/>
        <end position="311"/>
    </location>
</feature>
<evidence type="ECO:0000256" key="2">
    <source>
        <dbReference type="SAM" id="Phobius"/>
    </source>
</evidence>
<dbReference type="Proteomes" id="UP000774326">
    <property type="component" value="Unassembled WGS sequence"/>
</dbReference>
<name>A0A9P8Q4B1_WICPI</name>
<dbReference type="OrthoDB" id="4073891at2759"/>
<protein>
    <submittedName>
        <fullName evidence="3">Uncharacterized protein</fullName>
    </submittedName>
</protein>
<keyword evidence="4" id="KW-1185">Reference proteome</keyword>
<reference evidence="3" key="1">
    <citation type="journal article" date="2021" name="Open Biol.">
        <title>Shared evolutionary footprints suggest mitochondrial oxidative damage underlies multiple complex I losses in fungi.</title>
        <authorList>
            <person name="Schikora-Tamarit M.A."/>
            <person name="Marcet-Houben M."/>
            <person name="Nosek J."/>
            <person name="Gabaldon T."/>
        </authorList>
    </citation>
    <scope>NUCLEOTIDE SEQUENCE</scope>
    <source>
        <strain evidence="3">CBS2887</strain>
    </source>
</reference>
<feature type="transmembrane region" description="Helical" evidence="2">
    <location>
        <begin position="530"/>
        <end position="555"/>
    </location>
</feature>
<proteinExistence type="predicted"/>
<feature type="compositionally biased region" description="Polar residues" evidence="1">
    <location>
        <begin position="13"/>
        <end position="25"/>
    </location>
</feature>
<gene>
    <name evidence="3" type="ORF">WICPIJ_005326</name>
</gene>
<reference evidence="3" key="2">
    <citation type="submission" date="2021-01" db="EMBL/GenBank/DDBJ databases">
        <authorList>
            <person name="Schikora-Tamarit M.A."/>
        </authorList>
    </citation>
    <scope>NUCLEOTIDE SEQUENCE</scope>
    <source>
        <strain evidence="3">CBS2887</strain>
    </source>
</reference>
<organism evidence="3 4">
    <name type="scientific">Wickerhamomyces pijperi</name>
    <name type="common">Yeast</name>
    <name type="synonym">Pichia pijperi</name>
    <dbReference type="NCBI Taxonomy" id="599730"/>
    <lineage>
        <taxon>Eukaryota</taxon>
        <taxon>Fungi</taxon>
        <taxon>Dikarya</taxon>
        <taxon>Ascomycota</taxon>
        <taxon>Saccharomycotina</taxon>
        <taxon>Saccharomycetes</taxon>
        <taxon>Phaffomycetales</taxon>
        <taxon>Wickerhamomycetaceae</taxon>
        <taxon>Wickerhamomyces</taxon>
    </lineage>
</organism>
<sequence>MNNSGNTEEEMDSAQSMRQAVSRSATIQRFIQGPSPNNDVYNRERNQSVVDYQDYFDNYHDNHSSGNARYNNNINNAQDSTGSCLTEPKNPQSGLNFRTALESQPSGNHSTAHSTPTMALHPKNFLFEDKLAIVTDKNIRRDSKEFFFSHDGIEQDQDLDDVERTIRDIAKQSQPLSHIRVESRSNSMDEVVNRYYNSEDDKINDESSPEDHEINQEIKSKTVAQYGKNYESYPMDIEYQKEKYEELYDAQGARCDTSAVETVFKVEGQSKKPSIWSKIFRMPENKTLVVVIWAMIFILIGQAVISSLPVFTCTEATGLCVPQLTIQLVDKSPAAKAAILTVREALKVLSYLAIDFGDSTNDIDLITNRLDSYYQSKVIDTFNVNTIYQLNFLGYCRISALDSELFCMRSYGFDLIQVFVRDAGVQLAALTNTNIDIMGDSFAIAYELVITGFNELVSHSEGSEGSPDYVKYAILLQKFSKGLGFMSVLSFVINLTLLLQVVTILSLYLSRNRLASYRAAVRHFKKWLFIGMNILEFLNIVVGFLICSLTLEFFFKINDIGSTVGIAVVNTGPGYVLLWLSFFFQFITFAICVYLTNEYRKGVL</sequence>
<evidence type="ECO:0000313" key="4">
    <source>
        <dbReference type="Proteomes" id="UP000774326"/>
    </source>
</evidence>
<feature type="transmembrane region" description="Helical" evidence="2">
    <location>
        <begin position="483"/>
        <end position="509"/>
    </location>
</feature>
<dbReference type="AlphaFoldDB" id="A0A9P8Q4B1"/>